<organism evidence="2 3">
    <name type="scientific">Rhodococcus ruber</name>
    <dbReference type="NCBI Taxonomy" id="1830"/>
    <lineage>
        <taxon>Bacteria</taxon>
        <taxon>Bacillati</taxon>
        <taxon>Actinomycetota</taxon>
        <taxon>Actinomycetes</taxon>
        <taxon>Mycobacteriales</taxon>
        <taxon>Nocardiaceae</taxon>
        <taxon>Rhodococcus</taxon>
    </lineage>
</organism>
<dbReference type="PANTHER" id="PTHR42695">
    <property type="entry name" value="GLUTAMINE AMIDOTRANSFERASE YLR126C-RELATED"/>
    <property type="match status" value="1"/>
</dbReference>
<dbReference type="PRINTS" id="PR00096">
    <property type="entry name" value="GATASE"/>
</dbReference>
<dbReference type="InterPro" id="IPR017926">
    <property type="entry name" value="GATASE"/>
</dbReference>
<protein>
    <submittedName>
        <fullName evidence="2">Type 1 glutamine amidotransferase</fullName>
    </submittedName>
</protein>
<proteinExistence type="predicted"/>
<name>A0ABT4MEL5_9NOCA</name>
<dbReference type="Gene3D" id="3.40.50.880">
    <property type="match status" value="1"/>
</dbReference>
<keyword evidence="3" id="KW-1185">Reference proteome</keyword>
<dbReference type="Pfam" id="PF00117">
    <property type="entry name" value="GATase"/>
    <property type="match status" value="1"/>
</dbReference>
<reference evidence="2" key="1">
    <citation type="submission" date="2022-12" db="EMBL/GenBank/DDBJ databases">
        <authorList>
            <person name="Krivoruchko A.V."/>
            <person name="Elkin A."/>
        </authorList>
    </citation>
    <scope>NUCLEOTIDE SEQUENCE</scope>
    <source>
        <strain evidence="2">IEGM 1391</strain>
    </source>
</reference>
<dbReference type="PANTHER" id="PTHR42695:SF5">
    <property type="entry name" value="GLUTAMINE AMIDOTRANSFERASE YLR126C-RELATED"/>
    <property type="match status" value="1"/>
</dbReference>
<evidence type="ECO:0000313" key="2">
    <source>
        <dbReference type="EMBL" id="MCZ4519435.1"/>
    </source>
</evidence>
<dbReference type="RefSeq" id="WP_269604805.1">
    <property type="nucleotide sequence ID" value="NZ_JAPWIJ010000005.1"/>
</dbReference>
<dbReference type="SUPFAM" id="SSF52317">
    <property type="entry name" value="Class I glutamine amidotransferase-like"/>
    <property type="match status" value="1"/>
</dbReference>
<dbReference type="EMBL" id="JAPWIJ010000005">
    <property type="protein sequence ID" value="MCZ4519435.1"/>
    <property type="molecule type" value="Genomic_DNA"/>
</dbReference>
<dbReference type="CDD" id="cd01741">
    <property type="entry name" value="GATase1_1"/>
    <property type="match status" value="1"/>
</dbReference>
<dbReference type="Proteomes" id="UP001081071">
    <property type="component" value="Unassembled WGS sequence"/>
</dbReference>
<keyword evidence="2" id="KW-0315">Glutamine amidotransferase</keyword>
<dbReference type="PROSITE" id="PS51273">
    <property type="entry name" value="GATASE_TYPE_1"/>
    <property type="match status" value="1"/>
</dbReference>
<dbReference type="InterPro" id="IPR044992">
    <property type="entry name" value="ChyE-like"/>
</dbReference>
<gene>
    <name evidence="2" type="ORF">O4220_13000</name>
</gene>
<evidence type="ECO:0000313" key="3">
    <source>
        <dbReference type="Proteomes" id="UP001081071"/>
    </source>
</evidence>
<feature type="domain" description="Glutamine amidotransferase" evidence="1">
    <location>
        <begin position="25"/>
        <end position="184"/>
    </location>
</feature>
<evidence type="ECO:0000259" key="1">
    <source>
        <dbReference type="Pfam" id="PF00117"/>
    </source>
</evidence>
<comment type="caution">
    <text evidence="2">The sequence shown here is derived from an EMBL/GenBank/DDBJ whole genome shotgun (WGS) entry which is preliminary data.</text>
</comment>
<sequence length="250" mass="27656">MSEPRAIILVHDPAEDRRNRIPGALLPALASRHVPYDVHSFVDSENQEPRPDLTEYSMLIVMGSHESAHDDSVPWIPIEFDFVSAAVDSHVPVLGICFGSQLLARVLGGTVSASTHPERGFTKISSDDLDLVPEGPWMQLHQDAFTVPPSSREIARNDSAPQAFTDGTNLGVQFHPEITVDSFDSWVERWIASGALTQFQEQGIDIDTMRTEISRHEADSIRACDQLLGTFHRNSLRSQSSLRMGNTESA</sequence>
<dbReference type="InterPro" id="IPR029062">
    <property type="entry name" value="Class_I_gatase-like"/>
</dbReference>
<accession>A0ABT4MEL5</accession>